<evidence type="ECO:0000259" key="3">
    <source>
        <dbReference type="Pfam" id="PF05569"/>
    </source>
</evidence>
<feature type="domain" description="TonB-dependent receptor plug" evidence="4">
    <location>
        <begin position="438"/>
        <end position="485"/>
    </location>
</feature>
<evidence type="ECO:0000259" key="4">
    <source>
        <dbReference type="Pfam" id="PF07715"/>
    </source>
</evidence>
<feature type="transmembrane region" description="Helical" evidence="2">
    <location>
        <begin position="38"/>
        <end position="59"/>
    </location>
</feature>
<name>A0A552VAR3_9FLAO</name>
<dbReference type="PANTHER" id="PTHR34978:SF3">
    <property type="entry name" value="SLR0241 PROTEIN"/>
    <property type="match status" value="1"/>
</dbReference>
<organism evidence="5 6">
    <name type="scientific">Flavobacterium zepuense</name>
    <dbReference type="NCBI Taxonomy" id="2593302"/>
    <lineage>
        <taxon>Bacteria</taxon>
        <taxon>Pseudomonadati</taxon>
        <taxon>Bacteroidota</taxon>
        <taxon>Flavobacteriia</taxon>
        <taxon>Flavobacteriales</taxon>
        <taxon>Flavobacteriaceae</taxon>
        <taxon>Flavobacterium</taxon>
    </lineage>
</organism>
<dbReference type="InterPro" id="IPR052173">
    <property type="entry name" value="Beta-lactam_resp_regulator"/>
</dbReference>
<evidence type="ECO:0000313" key="5">
    <source>
        <dbReference type="EMBL" id="TRW27571.1"/>
    </source>
</evidence>
<gene>
    <name evidence="5" type="ORF">FMM05_02725</name>
</gene>
<accession>A0A552VAR3</accession>
<keyword evidence="2" id="KW-0472">Membrane</keyword>
<dbReference type="OrthoDB" id="1522859at2"/>
<dbReference type="Pfam" id="PF07715">
    <property type="entry name" value="Plug"/>
    <property type="match status" value="1"/>
</dbReference>
<evidence type="ECO:0000256" key="1">
    <source>
        <dbReference type="SAM" id="MobiDB-lite"/>
    </source>
</evidence>
<evidence type="ECO:0000256" key="2">
    <source>
        <dbReference type="SAM" id="Phobius"/>
    </source>
</evidence>
<dbReference type="AlphaFoldDB" id="A0A552VAR3"/>
<reference evidence="5 6" key="1">
    <citation type="submission" date="2019-07" db="EMBL/GenBank/DDBJ databases">
        <title>Flavobacterium sp. nov., isolated from glacier ice.</title>
        <authorList>
            <person name="Liu Q."/>
            <person name="Xin Y.-H."/>
        </authorList>
    </citation>
    <scope>NUCLEOTIDE SEQUENCE [LARGE SCALE GENOMIC DNA]</scope>
    <source>
        <strain evidence="5 6">ZT4R6</strain>
    </source>
</reference>
<proteinExistence type="predicted"/>
<keyword evidence="2" id="KW-0812">Transmembrane</keyword>
<dbReference type="InterPro" id="IPR037066">
    <property type="entry name" value="Plug_dom_sf"/>
</dbReference>
<protein>
    <submittedName>
        <fullName evidence="5">Uncharacterized protein</fullName>
    </submittedName>
</protein>
<dbReference type="InterPro" id="IPR008756">
    <property type="entry name" value="Peptidase_M56"/>
</dbReference>
<dbReference type="CDD" id="cd07341">
    <property type="entry name" value="M56_BlaR1_MecR1_like"/>
    <property type="match status" value="1"/>
</dbReference>
<feature type="transmembrane region" description="Helical" evidence="2">
    <location>
        <begin position="94"/>
        <end position="115"/>
    </location>
</feature>
<dbReference type="RefSeq" id="WP_143371799.1">
    <property type="nucleotide sequence ID" value="NZ_VJVZ01000001.1"/>
</dbReference>
<dbReference type="SUPFAM" id="SSF56935">
    <property type="entry name" value="Porins"/>
    <property type="match status" value="1"/>
</dbReference>
<feature type="compositionally biased region" description="Basic residues" evidence="1">
    <location>
        <begin position="658"/>
        <end position="667"/>
    </location>
</feature>
<dbReference type="Proteomes" id="UP000320643">
    <property type="component" value="Unassembled WGS sequence"/>
</dbReference>
<feature type="domain" description="Peptidase M56" evidence="3">
    <location>
        <begin position="159"/>
        <end position="261"/>
    </location>
</feature>
<feature type="transmembrane region" description="Helical" evidence="2">
    <location>
        <begin position="271"/>
        <end position="288"/>
    </location>
</feature>
<dbReference type="Pfam" id="PF05569">
    <property type="entry name" value="Peptidase_M56"/>
    <property type="match status" value="1"/>
</dbReference>
<evidence type="ECO:0000313" key="6">
    <source>
        <dbReference type="Proteomes" id="UP000320643"/>
    </source>
</evidence>
<keyword evidence="2" id="KW-1133">Transmembrane helix</keyword>
<feature type="region of interest" description="Disordered" evidence="1">
    <location>
        <begin position="642"/>
        <end position="667"/>
    </location>
</feature>
<dbReference type="Gene3D" id="2.170.130.10">
    <property type="entry name" value="TonB-dependent receptor, plug domain"/>
    <property type="match status" value="1"/>
</dbReference>
<comment type="caution">
    <text evidence="5">The sequence shown here is derived from an EMBL/GenBank/DDBJ whole genome shotgun (WGS) entry which is preliminary data.</text>
</comment>
<feature type="compositionally biased region" description="Basic and acidic residues" evidence="1">
    <location>
        <begin position="644"/>
        <end position="657"/>
    </location>
</feature>
<dbReference type="InterPro" id="IPR012910">
    <property type="entry name" value="Plug_dom"/>
</dbReference>
<feature type="transmembrane region" description="Helical" evidence="2">
    <location>
        <begin position="6"/>
        <end position="26"/>
    </location>
</feature>
<sequence length="667" mass="74705">MENLIIYMVKAAGLTAVFYTAYYLLLRKETFFTANRRFLAAGLLTAVLLPLIVFTKIVWIDPAPAMPLQQIDVSQLMLLQTPPNLHEKPIEINWFYVAFAAYGAGILFFSIRFMADLYKVRQMLKGKMIVKEGGFKFIDAPDVQSPFSFFNYIVYNSALLQPQELESIISHEKVHSSQKHSLDMLLAQLFCVVFWFNPVAWMYKKAISQNLEFIADARAVKIIQDKIAYQKTLLKITVQPECIAITNHFYQSLIKKRIIMLNKQQSKKRNSWKYAVVLPALAAFMLVFQEQVIARERLAAPQNTSTGIIATTPKSTKISVDITANSTDEELEANANVLRRAFEATVDIAGIKRNANNLIIAIKVEVSHKGESKNYQVSSPEPITDFSIQMESKGNGPAQISFIAFKKQQATATLVAKGTTDTIHIAADNLVYKTDIANNVLFIVDGFRNKNGLNDVNPNDIESIEVRKDTDELVKLYGKEAANGVVFVTTKKRTGAIPSIKTGYMVEYMKAGFRGKSLAESENVPSHGIGSINGIGYMGTPAQVGPRTSKFLVRTETRRADNDSLISTSTYTQNDDPRIQKIDIVKLENKKSSGNTIFKSISDMNADELDAAQREYQENINEIDKAIKLNKDSKVKGAVSSLEQMKESATKTLQEIKKAKKQLKKRP</sequence>
<dbReference type="EMBL" id="VJVZ01000001">
    <property type="protein sequence ID" value="TRW27571.1"/>
    <property type="molecule type" value="Genomic_DNA"/>
</dbReference>
<keyword evidence="6" id="KW-1185">Reference proteome</keyword>
<dbReference type="PANTHER" id="PTHR34978">
    <property type="entry name" value="POSSIBLE SENSOR-TRANSDUCER PROTEIN BLAR"/>
    <property type="match status" value="1"/>
</dbReference>